<feature type="domain" description="Homeobox" evidence="9">
    <location>
        <begin position="493"/>
        <end position="553"/>
    </location>
</feature>
<keyword evidence="5 6" id="KW-0539">Nucleus</keyword>
<comment type="caution">
    <text evidence="11">The sequence shown here is derived from an EMBL/GenBank/DDBJ whole genome shotgun (WGS) entry which is preliminary data.</text>
</comment>
<evidence type="ECO:0000313" key="11">
    <source>
        <dbReference type="EMBL" id="CAF1397899.1"/>
    </source>
</evidence>
<keyword evidence="3 6" id="KW-0238">DNA-binding</keyword>
<dbReference type="GO" id="GO:0000981">
    <property type="term" value="F:DNA-binding transcription factor activity, RNA polymerase II-specific"/>
    <property type="evidence" value="ECO:0007669"/>
    <property type="project" value="InterPro"/>
</dbReference>
<reference evidence="11" key="1">
    <citation type="submission" date="2021-02" db="EMBL/GenBank/DDBJ databases">
        <authorList>
            <person name="Nowell W R."/>
        </authorList>
    </citation>
    <scope>NUCLEOTIDE SEQUENCE</scope>
</reference>
<dbReference type="PANTHER" id="PTHR46770:SF1">
    <property type="entry name" value="HOMEOBOX PROTEIN ORTHOPEDIA"/>
    <property type="match status" value="1"/>
</dbReference>
<dbReference type="InterPro" id="IPR003654">
    <property type="entry name" value="OAR_dom"/>
</dbReference>
<evidence type="ECO:0000259" key="9">
    <source>
        <dbReference type="PROSITE" id="PS50071"/>
    </source>
</evidence>
<feature type="compositionally biased region" description="Low complexity" evidence="8">
    <location>
        <begin position="478"/>
        <end position="490"/>
    </location>
</feature>
<dbReference type="PROSITE" id="PS00027">
    <property type="entry name" value="HOMEOBOX_1"/>
    <property type="match status" value="1"/>
</dbReference>
<dbReference type="GO" id="GO:0030182">
    <property type="term" value="P:neuron differentiation"/>
    <property type="evidence" value="ECO:0007669"/>
    <property type="project" value="TreeGrafter"/>
</dbReference>
<evidence type="ECO:0000256" key="2">
    <source>
        <dbReference type="ARBA" id="ARBA00022473"/>
    </source>
</evidence>
<sequence>MNNSKRIVSFFIWDPVLERKIDCEIKIIDGISKLLNVVTTLEQTIECHKALILSQQRMLTYMAELQRKQENLLKHDNINLTPTKATIILSDIRLPLIWTKMKAKSEQKTFAVFCLARIGCEIIDTTIQYIDKQTVEIYFPDKLIFDNVPHNFQLHLEIYALNKRLALSSSVKDFADRYSYFSTHGSPKLRRKTLETISTDSKSSNESQSKFVLIAQTIFTKESINKLPKVRYLKMERPQENPLMQLPINETFLACFIAQPLCYTRLATFAGIVKIYNVQYSCTLTAGFLNGEEIMRDDYSDQHRFSIAITSDTIILPHSEDLSFSVYNRGFAIEKFFVEDVFTLNNWIRALQQHIIDVGTWQSTLEHLPSMRRHSHHALTSTPTSSISNRTLTKRNKLRTKARSFHDIYQPDDSSQTVDYLNTNKDDNDSDLSLYRTLHLSSQIFSSTGNNTHFPSPRIATTTTTTSSSPSHDNTRLSTTSSSSSSSSSSNIAKPKRHRTRFTPAQLNELERSFSKTHYPDIFMREELAVRIDLTESRVQVWFQNRRAKWKKRKKSTNVFRQHSESLTSYGCLLNTSIDGQSSLSQTDHHYHHQHLKWPPTNNNSNQFSFSSPNFSHMDQTLPPHFYTSNAITDYVNVPPPRPLPPPPPSTSLFSGSLPSIINIDSINSSSPSTSYNLTFSSPSTTISSGLTTNGNEDIWRGSSIATLRRKAVEYQAENNNNNYK</sequence>
<dbReference type="CDD" id="cd00086">
    <property type="entry name" value="homeodomain"/>
    <property type="match status" value="1"/>
</dbReference>
<dbReference type="InterPro" id="IPR017970">
    <property type="entry name" value="Homeobox_CS"/>
</dbReference>
<evidence type="ECO:0000256" key="1">
    <source>
        <dbReference type="ARBA" id="ARBA00004123"/>
    </source>
</evidence>
<dbReference type="Pfam" id="PF03826">
    <property type="entry name" value="OAR"/>
    <property type="match status" value="1"/>
</dbReference>
<dbReference type="PROSITE" id="PS50803">
    <property type="entry name" value="OAR"/>
    <property type="match status" value="1"/>
</dbReference>
<dbReference type="Proteomes" id="UP000663891">
    <property type="component" value="Unassembled WGS sequence"/>
</dbReference>
<dbReference type="Pfam" id="PF00046">
    <property type="entry name" value="Homeodomain"/>
    <property type="match status" value="1"/>
</dbReference>
<feature type="region of interest" description="Disordered" evidence="8">
    <location>
        <begin position="372"/>
        <end position="396"/>
    </location>
</feature>
<feature type="region of interest" description="Disordered" evidence="8">
    <location>
        <begin position="446"/>
        <end position="506"/>
    </location>
</feature>
<evidence type="ECO:0000313" key="12">
    <source>
        <dbReference type="Proteomes" id="UP000663891"/>
    </source>
</evidence>
<evidence type="ECO:0000256" key="8">
    <source>
        <dbReference type="SAM" id="MobiDB-lite"/>
    </source>
</evidence>
<evidence type="ECO:0000256" key="5">
    <source>
        <dbReference type="ARBA" id="ARBA00023242"/>
    </source>
</evidence>
<dbReference type="PROSITE" id="PS50071">
    <property type="entry name" value="HOMEOBOX_2"/>
    <property type="match status" value="1"/>
</dbReference>
<dbReference type="AlphaFoldDB" id="A0A815L345"/>
<name>A0A815L345_9BILA</name>
<feature type="domain" description="OAR" evidence="10">
    <location>
        <begin position="703"/>
        <end position="716"/>
    </location>
</feature>
<evidence type="ECO:0000256" key="4">
    <source>
        <dbReference type="ARBA" id="ARBA00023155"/>
    </source>
</evidence>
<dbReference type="InterPro" id="IPR051895">
    <property type="entry name" value="OTP_Homeobox"/>
</dbReference>
<dbReference type="FunFam" id="1.10.10.60:FF:000057">
    <property type="entry name" value="Short stature homeobox 2"/>
    <property type="match status" value="1"/>
</dbReference>
<dbReference type="OrthoDB" id="10084093at2759"/>
<dbReference type="SUPFAM" id="SSF46689">
    <property type="entry name" value="Homeodomain-like"/>
    <property type="match status" value="1"/>
</dbReference>
<evidence type="ECO:0000259" key="10">
    <source>
        <dbReference type="PROSITE" id="PS50803"/>
    </source>
</evidence>
<proteinExistence type="predicted"/>
<dbReference type="GO" id="GO:0005634">
    <property type="term" value="C:nucleus"/>
    <property type="evidence" value="ECO:0007669"/>
    <property type="project" value="UniProtKB-SubCell"/>
</dbReference>
<keyword evidence="4 6" id="KW-0371">Homeobox</keyword>
<dbReference type="EMBL" id="CAJNON010000881">
    <property type="protein sequence ID" value="CAF1397899.1"/>
    <property type="molecule type" value="Genomic_DNA"/>
</dbReference>
<keyword evidence="2" id="KW-0217">Developmental protein</keyword>
<dbReference type="Gene3D" id="1.10.10.60">
    <property type="entry name" value="Homeodomain-like"/>
    <property type="match status" value="1"/>
</dbReference>
<dbReference type="PANTHER" id="PTHR46770">
    <property type="entry name" value="HOMEOBOX PROTEIN ORTHOPEDIA"/>
    <property type="match status" value="1"/>
</dbReference>
<dbReference type="InterPro" id="IPR009057">
    <property type="entry name" value="Homeodomain-like_sf"/>
</dbReference>
<feature type="compositionally biased region" description="Polar residues" evidence="8">
    <location>
        <begin position="378"/>
        <end position="391"/>
    </location>
</feature>
<organism evidence="11 12">
    <name type="scientific">Adineta steineri</name>
    <dbReference type="NCBI Taxonomy" id="433720"/>
    <lineage>
        <taxon>Eukaryota</taxon>
        <taxon>Metazoa</taxon>
        <taxon>Spiralia</taxon>
        <taxon>Gnathifera</taxon>
        <taxon>Rotifera</taxon>
        <taxon>Eurotatoria</taxon>
        <taxon>Bdelloidea</taxon>
        <taxon>Adinetida</taxon>
        <taxon>Adinetidae</taxon>
        <taxon>Adineta</taxon>
    </lineage>
</organism>
<feature type="DNA-binding region" description="Homeobox" evidence="6">
    <location>
        <begin position="495"/>
        <end position="554"/>
    </location>
</feature>
<evidence type="ECO:0000256" key="7">
    <source>
        <dbReference type="RuleBase" id="RU000682"/>
    </source>
</evidence>
<accession>A0A815L345</accession>
<dbReference type="Pfam" id="PF08174">
    <property type="entry name" value="Anillin"/>
    <property type="match status" value="1"/>
</dbReference>
<evidence type="ECO:0000256" key="6">
    <source>
        <dbReference type="PROSITE-ProRule" id="PRU00108"/>
    </source>
</evidence>
<dbReference type="InterPro" id="IPR012966">
    <property type="entry name" value="AHD"/>
</dbReference>
<dbReference type="GO" id="GO:0003677">
    <property type="term" value="F:DNA binding"/>
    <property type="evidence" value="ECO:0007669"/>
    <property type="project" value="UniProtKB-UniRule"/>
</dbReference>
<evidence type="ECO:0000256" key="3">
    <source>
        <dbReference type="ARBA" id="ARBA00023125"/>
    </source>
</evidence>
<gene>
    <name evidence="11" type="ORF">VCS650_LOCUS36324</name>
</gene>
<dbReference type="InterPro" id="IPR001356">
    <property type="entry name" value="HD"/>
</dbReference>
<comment type="subcellular location">
    <subcellularLocation>
        <location evidence="1 6 7">Nucleus</location>
    </subcellularLocation>
</comment>
<protein>
    <submittedName>
        <fullName evidence="11">Uncharacterized protein</fullName>
    </submittedName>
</protein>
<dbReference type="SMART" id="SM00389">
    <property type="entry name" value="HOX"/>
    <property type="match status" value="1"/>
</dbReference>